<dbReference type="InterPro" id="IPR017850">
    <property type="entry name" value="Alkaline_phosphatase_core_sf"/>
</dbReference>
<accession>A0ABW4FQR3</accession>
<name>A0ABW4FQR3_9PSEU</name>
<keyword evidence="1" id="KW-0812">Transmembrane</keyword>
<comment type="caution">
    <text evidence="2">The sequence shown here is derived from an EMBL/GenBank/DDBJ whole genome shotgun (WGS) entry which is preliminary data.</text>
</comment>
<dbReference type="RefSeq" id="WP_343986092.1">
    <property type="nucleotide sequence ID" value="NZ_BAAAJG010000027.1"/>
</dbReference>
<protein>
    <submittedName>
        <fullName evidence="2">Sulfatase</fullName>
    </submittedName>
</protein>
<dbReference type="SUPFAM" id="SSF53649">
    <property type="entry name" value="Alkaline phosphatase-like"/>
    <property type="match status" value="1"/>
</dbReference>
<gene>
    <name evidence="2" type="ORF">ACFSCY_24480</name>
</gene>
<feature type="transmembrane region" description="Helical" evidence="1">
    <location>
        <begin position="12"/>
        <end position="30"/>
    </location>
</feature>
<evidence type="ECO:0000313" key="3">
    <source>
        <dbReference type="Proteomes" id="UP001597145"/>
    </source>
</evidence>
<sequence length="553" mass="58682">MTDGDRGRWRTIAAVTATVLAGLLVFIALVAPNDINGLTPAAFVRLPLEALVGIAFLLALPARARTVAAVLGGVALGLLTVVKVLDMGFLSVLARPFDPVLDWVLLDDAYNFVAESSGTTAAIGAAIGAVLLVVAILVLIMLATLRLTRLAVRRQDAASRAVAAGTVVWLACAVLGAQIVPGVPVASRSAAGILYNRAQLVGVGLHDQQAFAAEASVDAFRDTPPDQLLTALRGKDVVFTFVESYGRVALEDPALAPGVGAVLDDGNRRLQAAGFSSRSAFLTSPVAGGGSWLAHATFFSGLSIDNEQRHRNLVSGDRLTLSSAFHSANWSTVAVMPGTTRAWPEAGFFGYDRVHDAFGLGYHGPSFSWATTPDQYTLDAFQRLERSTPNRAPVMAEIPLVSSHAPWSPTPQLVGWDELGDGSIFASMSGEGAPPSAIWTRDPTLVRSEYGQSIEYSLSSVISYLEKYGDDNLVFVFLGDHQPAPVVTGAAASRDVPITIVTRDRAVLDRIAGWGWQDGLRPSPQAPVWPMDSFRDRFLTAYGSQPTSTPAQH</sequence>
<reference evidence="3" key="1">
    <citation type="journal article" date="2019" name="Int. J. Syst. Evol. Microbiol.">
        <title>The Global Catalogue of Microorganisms (GCM) 10K type strain sequencing project: providing services to taxonomists for standard genome sequencing and annotation.</title>
        <authorList>
            <consortium name="The Broad Institute Genomics Platform"/>
            <consortium name="The Broad Institute Genome Sequencing Center for Infectious Disease"/>
            <person name="Wu L."/>
            <person name="Ma J."/>
        </authorList>
    </citation>
    <scope>NUCLEOTIDE SEQUENCE [LARGE SCALE GENOMIC DNA]</scope>
    <source>
        <strain evidence="3">JCM 12165</strain>
    </source>
</reference>
<evidence type="ECO:0000313" key="2">
    <source>
        <dbReference type="EMBL" id="MFD1532587.1"/>
    </source>
</evidence>
<dbReference type="Proteomes" id="UP001597145">
    <property type="component" value="Unassembled WGS sequence"/>
</dbReference>
<evidence type="ECO:0000256" key="1">
    <source>
        <dbReference type="SAM" id="Phobius"/>
    </source>
</evidence>
<keyword evidence="1" id="KW-0472">Membrane</keyword>
<keyword evidence="3" id="KW-1185">Reference proteome</keyword>
<proteinExistence type="predicted"/>
<dbReference type="Gene3D" id="3.40.720.10">
    <property type="entry name" value="Alkaline Phosphatase, subunit A"/>
    <property type="match status" value="1"/>
</dbReference>
<feature type="transmembrane region" description="Helical" evidence="1">
    <location>
        <begin position="157"/>
        <end position="180"/>
    </location>
</feature>
<feature type="transmembrane region" description="Helical" evidence="1">
    <location>
        <begin position="121"/>
        <end position="145"/>
    </location>
</feature>
<dbReference type="EMBL" id="JBHUCP010000018">
    <property type="protein sequence ID" value="MFD1532587.1"/>
    <property type="molecule type" value="Genomic_DNA"/>
</dbReference>
<organism evidence="2 3">
    <name type="scientific">Pseudonocardia aurantiaca</name>
    <dbReference type="NCBI Taxonomy" id="75290"/>
    <lineage>
        <taxon>Bacteria</taxon>
        <taxon>Bacillati</taxon>
        <taxon>Actinomycetota</taxon>
        <taxon>Actinomycetes</taxon>
        <taxon>Pseudonocardiales</taxon>
        <taxon>Pseudonocardiaceae</taxon>
        <taxon>Pseudonocardia</taxon>
    </lineage>
</organism>
<feature type="transmembrane region" description="Helical" evidence="1">
    <location>
        <begin position="42"/>
        <end position="60"/>
    </location>
</feature>
<keyword evidence="1" id="KW-1133">Transmembrane helix</keyword>
<feature type="transmembrane region" description="Helical" evidence="1">
    <location>
        <begin position="67"/>
        <end position="94"/>
    </location>
</feature>